<dbReference type="PANTHER" id="PTHR12822:SF2">
    <property type="entry name" value="PROTEIN YIPF"/>
    <property type="match status" value="1"/>
</dbReference>
<evidence type="ECO:0000259" key="8">
    <source>
        <dbReference type="PROSITE" id="PS50203"/>
    </source>
</evidence>
<comment type="similarity">
    <text evidence="2">Belongs to the YIP1 family.</text>
</comment>
<dbReference type="PROSITE" id="PS50203">
    <property type="entry name" value="CALPAIN_CAT"/>
    <property type="match status" value="1"/>
</dbReference>
<dbReference type="GO" id="GO:0005794">
    <property type="term" value="C:Golgi apparatus"/>
    <property type="evidence" value="ECO:0007669"/>
    <property type="project" value="InterPro"/>
</dbReference>
<evidence type="ECO:0000313" key="9">
    <source>
        <dbReference type="EMBL" id="EGR29463.1"/>
    </source>
</evidence>
<dbReference type="STRING" id="857967.G0QZ80"/>
<comment type="subcellular location">
    <subcellularLocation>
        <location evidence="1">Membrane</location>
        <topology evidence="1">Multi-pass membrane protein</topology>
    </subcellularLocation>
</comment>
<feature type="transmembrane region" description="Helical" evidence="7">
    <location>
        <begin position="426"/>
        <end position="452"/>
    </location>
</feature>
<dbReference type="SUPFAM" id="SSF54001">
    <property type="entry name" value="Cysteine proteinases"/>
    <property type="match status" value="1"/>
</dbReference>
<gene>
    <name evidence="9" type="ORF">IMG5_155050</name>
</gene>
<dbReference type="InParanoid" id="G0QZ80"/>
<dbReference type="AlphaFoldDB" id="G0QZ80"/>
<dbReference type="Gene3D" id="3.90.70.10">
    <property type="entry name" value="Cysteine proteinases"/>
    <property type="match status" value="1"/>
</dbReference>
<feature type="transmembrane region" description="Helical" evidence="7">
    <location>
        <begin position="394"/>
        <end position="414"/>
    </location>
</feature>
<dbReference type="EMBL" id="GL984141">
    <property type="protein sequence ID" value="EGR29463.1"/>
    <property type="molecule type" value="Genomic_DNA"/>
</dbReference>
<dbReference type="Proteomes" id="UP000008983">
    <property type="component" value="Unassembled WGS sequence"/>
</dbReference>
<evidence type="ECO:0000256" key="4">
    <source>
        <dbReference type="ARBA" id="ARBA00022989"/>
    </source>
</evidence>
<dbReference type="OrthoDB" id="10256463at2759"/>
<evidence type="ECO:0000256" key="7">
    <source>
        <dbReference type="SAM" id="Phobius"/>
    </source>
</evidence>
<dbReference type="InterPro" id="IPR039765">
    <property type="entry name" value="Yip5/YIPF1/YIPF2"/>
</dbReference>
<dbReference type="Pfam" id="PF04893">
    <property type="entry name" value="Yip1"/>
    <property type="match status" value="1"/>
</dbReference>
<dbReference type="GO" id="GO:0006508">
    <property type="term" value="P:proteolysis"/>
    <property type="evidence" value="ECO:0007669"/>
    <property type="project" value="InterPro"/>
</dbReference>
<keyword evidence="10" id="KW-1185">Reference proteome</keyword>
<evidence type="ECO:0000256" key="5">
    <source>
        <dbReference type="ARBA" id="ARBA00023136"/>
    </source>
</evidence>
<feature type="domain" description="Calpain catalytic" evidence="8">
    <location>
        <begin position="1"/>
        <end position="147"/>
    </location>
</feature>
<evidence type="ECO:0000256" key="2">
    <source>
        <dbReference type="ARBA" id="ARBA00010596"/>
    </source>
</evidence>
<keyword evidence="5 7" id="KW-0472">Membrane</keyword>
<reference evidence="9 10" key="1">
    <citation type="submission" date="2011-07" db="EMBL/GenBank/DDBJ databases">
        <authorList>
            <person name="Coyne R."/>
            <person name="Brami D."/>
            <person name="Johnson J."/>
            <person name="Hostetler J."/>
            <person name="Hannick L."/>
            <person name="Clark T."/>
            <person name="Cassidy-Hanley D."/>
            <person name="Inman J."/>
        </authorList>
    </citation>
    <scope>NUCLEOTIDE SEQUENCE [LARGE SCALE GENOMIC DNA]</scope>
    <source>
        <strain evidence="9 10">G5</strain>
    </source>
</reference>
<sequence>MYSSYQDLHGGFTNNCLTDLTGAPSEQIEEGEFQAWGVNIDSWLKRGFLVYVENNKNLQSQNILYNSGYSFAILDIYDIISINTTLVKLRSPIKNLIYEDGEWNSKSQKWTEQIKQQINYEQSSQIFYMSLQELRNNFEYLGNCRTHENYKFNIKMTELENLVIQKPYTNNYEYEVIVQPGENQIVLYKYNPLGDKISFNCEIKANLQEVQIKAVYDLYGYQNDLQEQIQENQMGNSKCNKGNILRGSKLQNMLQKKESDQNEEQIQQQFTVVDLIRFMRETCTPNKRIWDEKEIDVFVYFHQHIDGVIILVQNYESYVYEEYNTLELQNLRLEKEGDDKVNVDYANNTLSFIIQPFEYQILFFETINKNDPYGFRLGFINNFLMLLQKNYGPFWISTTLIFMLYACANLSFYIQEPLNYKVKFGLIPTAFTIVYLMLIGIPILLSFLINFYGGSSTFIDMICIYGYSMCSFIIASFFNIFPFFKFKWSLK</sequence>
<dbReference type="RefSeq" id="XP_004030699.1">
    <property type="nucleotide sequence ID" value="XM_004030651.1"/>
</dbReference>
<proteinExistence type="inferred from homology"/>
<dbReference type="InterPro" id="IPR038765">
    <property type="entry name" value="Papain-like_cys_pep_sf"/>
</dbReference>
<dbReference type="PANTHER" id="PTHR12822">
    <property type="entry name" value="PROTEIN YIPF"/>
    <property type="match status" value="1"/>
</dbReference>
<name>G0QZ80_ICHMU</name>
<protein>
    <recommendedName>
        <fullName evidence="8">Calpain catalytic domain-containing protein</fullName>
    </recommendedName>
</protein>
<comment type="caution">
    <text evidence="6">Lacks conserved residue(s) required for the propagation of feature annotation.</text>
</comment>
<dbReference type="GO" id="GO:0016192">
    <property type="term" value="P:vesicle-mediated transport"/>
    <property type="evidence" value="ECO:0007669"/>
    <property type="project" value="InterPro"/>
</dbReference>
<dbReference type="InterPro" id="IPR006977">
    <property type="entry name" value="Yip1_dom"/>
</dbReference>
<organism evidence="9 10">
    <name type="scientific">Ichthyophthirius multifiliis</name>
    <name type="common">White spot disease agent</name>
    <name type="synonym">Ich</name>
    <dbReference type="NCBI Taxonomy" id="5932"/>
    <lineage>
        <taxon>Eukaryota</taxon>
        <taxon>Sar</taxon>
        <taxon>Alveolata</taxon>
        <taxon>Ciliophora</taxon>
        <taxon>Intramacronucleata</taxon>
        <taxon>Oligohymenophorea</taxon>
        <taxon>Hymenostomatida</taxon>
        <taxon>Ophryoglenina</taxon>
        <taxon>Ichthyophthirius</taxon>
    </lineage>
</organism>
<evidence type="ECO:0000256" key="6">
    <source>
        <dbReference type="PROSITE-ProRule" id="PRU00239"/>
    </source>
</evidence>
<evidence type="ECO:0000256" key="3">
    <source>
        <dbReference type="ARBA" id="ARBA00022692"/>
    </source>
</evidence>
<dbReference type="GO" id="GO:0016020">
    <property type="term" value="C:membrane"/>
    <property type="evidence" value="ECO:0007669"/>
    <property type="project" value="UniProtKB-SubCell"/>
</dbReference>
<dbReference type="eggNOG" id="KOG3114">
    <property type="taxonomic scope" value="Eukaryota"/>
</dbReference>
<keyword evidence="3 7" id="KW-0812">Transmembrane</keyword>
<dbReference type="GO" id="GO:0004198">
    <property type="term" value="F:calcium-dependent cysteine-type endopeptidase activity"/>
    <property type="evidence" value="ECO:0007669"/>
    <property type="project" value="InterPro"/>
</dbReference>
<evidence type="ECO:0000313" key="10">
    <source>
        <dbReference type="Proteomes" id="UP000008983"/>
    </source>
</evidence>
<evidence type="ECO:0000256" key="1">
    <source>
        <dbReference type="ARBA" id="ARBA00004141"/>
    </source>
</evidence>
<feature type="transmembrane region" description="Helical" evidence="7">
    <location>
        <begin position="464"/>
        <end position="484"/>
    </location>
</feature>
<accession>G0QZ80</accession>
<dbReference type="GeneID" id="14905577"/>
<keyword evidence="4 7" id="KW-1133">Transmembrane helix</keyword>
<dbReference type="InterPro" id="IPR001300">
    <property type="entry name" value="Peptidase_C2_calpain_cat"/>
</dbReference>
<dbReference type="Pfam" id="PF00648">
    <property type="entry name" value="Peptidase_C2"/>
    <property type="match status" value="1"/>
</dbReference>
<dbReference type="GO" id="GO:0031267">
    <property type="term" value="F:small GTPase binding"/>
    <property type="evidence" value="ECO:0007669"/>
    <property type="project" value="InterPro"/>
</dbReference>